<dbReference type="AlphaFoldDB" id="A0A0F9T4G7"/>
<comment type="caution">
    <text evidence="2">The sequence shown here is derived from an EMBL/GenBank/DDBJ whole genome shotgun (WGS) entry which is preliminary data.</text>
</comment>
<gene>
    <name evidence="2" type="ORF">LCGC14_0394140</name>
</gene>
<organism evidence="2">
    <name type="scientific">marine sediment metagenome</name>
    <dbReference type="NCBI Taxonomy" id="412755"/>
    <lineage>
        <taxon>unclassified sequences</taxon>
        <taxon>metagenomes</taxon>
        <taxon>ecological metagenomes</taxon>
    </lineage>
</organism>
<evidence type="ECO:0000313" key="2">
    <source>
        <dbReference type="EMBL" id="KKN74074.1"/>
    </source>
</evidence>
<feature type="region of interest" description="Disordered" evidence="1">
    <location>
        <begin position="40"/>
        <end position="65"/>
    </location>
</feature>
<protein>
    <submittedName>
        <fullName evidence="2">Uncharacterized protein</fullName>
    </submittedName>
</protein>
<proteinExistence type="predicted"/>
<sequence length="65" mass="7329">MGETVEIPRIALVAILDSMRMNCVVLEKLLRGEPITTLDPIEPVEPFDFDEAERSALEEPDDETE</sequence>
<evidence type="ECO:0000256" key="1">
    <source>
        <dbReference type="SAM" id="MobiDB-lite"/>
    </source>
</evidence>
<name>A0A0F9T4G7_9ZZZZ</name>
<dbReference type="EMBL" id="LAZR01000332">
    <property type="protein sequence ID" value="KKN74074.1"/>
    <property type="molecule type" value="Genomic_DNA"/>
</dbReference>
<reference evidence="2" key="1">
    <citation type="journal article" date="2015" name="Nature">
        <title>Complex archaea that bridge the gap between prokaryotes and eukaryotes.</title>
        <authorList>
            <person name="Spang A."/>
            <person name="Saw J.H."/>
            <person name="Jorgensen S.L."/>
            <person name="Zaremba-Niedzwiedzka K."/>
            <person name="Martijn J."/>
            <person name="Lind A.E."/>
            <person name="van Eijk R."/>
            <person name="Schleper C."/>
            <person name="Guy L."/>
            <person name="Ettema T.J."/>
        </authorList>
    </citation>
    <scope>NUCLEOTIDE SEQUENCE</scope>
</reference>
<accession>A0A0F9T4G7</accession>